<comment type="caution">
    <text evidence="1">The sequence shown here is derived from an EMBL/GenBank/DDBJ whole genome shotgun (WGS) entry which is preliminary data.</text>
</comment>
<dbReference type="Pfam" id="PF02482">
    <property type="entry name" value="Ribosomal_S30AE"/>
    <property type="match status" value="1"/>
</dbReference>
<evidence type="ECO:0000313" key="1">
    <source>
        <dbReference type="EMBL" id="HHS51762.1"/>
    </source>
</evidence>
<dbReference type="InterPro" id="IPR003489">
    <property type="entry name" value="RHF/RaiA"/>
</dbReference>
<dbReference type="NCBIfam" id="TIGR00741">
    <property type="entry name" value="yfiA"/>
    <property type="match status" value="1"/>
</dbReference>
<dbReference type="EMBL" id="DTLI01000066">
    <property type="protein sequence ID" value="HHS51762.1"/>
    <property type="molecule type" value="Genomic_DNA"/>
</dbReference>
<gene>
    <name evidence="1" type="primary">raiA</name>
    <name evidence="1" type="ORF">ENW73_02690</name>
</gene>
<organism evidence="1">
    <name type="scientific">candidate division WOR-3 bacterium</name>
    <dbReference type="NCBI Taxonomy" id="2052148"/>
    <lineage>
        <taxon>Bacteria</taxon>
        <taxon>Bacteria division WOR-3</taxon>
    </lineage>
</organism>
<protein>
    <submittedName>
        <fullName evidence="1">Ribosome-associated translation inhibitor RaiA</fullName>
    </submittedName>
</protein>
<accession>A0A7C6ED09</accession>
<dbReference type="InterPro" id="IPR036567">
    <property type="entry name" value="RHF-like"/>
</dbReference>
<sequence length="107" mass="12340">MKIAITARHFELTPVLKDFVQEKLTKLDHHLKDIIEGEVILTREGGFQIAEGKLHFRHSLIVAKGKSNDMYLAVSDMVSKLLKQLKTQENKWKAKKRASKEVTAKWQ</sequence>
<dbReference type="SUPFAM" id="SSF69754">
    <property type="entry name" value="Ribosome binding protein Y (YfiA homologue)"/>
    <property type="match status" value="1"/>
</dbReference>
<dbReference type="CDD" id="cd00552">
    <property type="entry name" value="RaiA"/>
    <property type="match status" value="1"/>
</dbReference>
<name>A0A7C6ED09_UNCW3</name>
<dbReference type="Gene3D" id="3.30.160.100">
    <property type="entry name" value="Ribosome hibernation promotion factor-like"/>
    <property type="match status" value="1"/>
</dbReference>
<dbReference type="AlphaFoldDB" id="A0A7C6ED09"/>
<reference evidence="1" key="1">
    <citation type="journal article" date="2020" name="mSystems">
        <title>Genome- and Community-Level Interaction Insights into Carbon Utilization and Element Cycling Functions of Hydrothermarchaeota in Hydrothermal Sediment.</title>
        <authorList>
            <person name="Zhou Z."/>
            <person name="Liu Y."/>
            <person name="Xu W."/>
            <person name="Pan J."/>
            <person name="Luo Z.H."/>
            <person name="Li M."/>
        </authorList>
    </citation>
    <scope>NUCLEOTIDE SEQUENCE [LARGE SCALE GENOMIC DNA]</scope>
    <source>
        <strain evidence="1">SpSt-876</strain>
    </source>
</reference>
<proteinExistence type="predicted"/>